<dbReference type="PANTHER" id="PTHR36340:SF1">
    <property type="entry name" value="NAD(P)H DEHYDROGENASE SUBUNIT CRR3, CHLOROPLASTIC-RELATED"/>
    <property type="match status" value="1"/>
</dbReference>
<dbReference type="InterPro" id="IPR038931">
    <property type="entry name" value="CRR3"/>
</dbReference>
<feature type="region of interest" description="Disordered" evidence="1">
    <location>
        <begin position="17"/>
        <end position="48"/>
    </location>
</feature>
<reference evidence="3 4" key="2">
    <citation type="submission" date="2020-07" db="EMBL/GenBank/DDBJ databases">
        <title>Genome assembly of wild tea tree DASZ reveals pedigree and selection history of tea varieties.</title>
        <authorList>
            <person name="Zhang W."/>
        </authorList>
    </citation>
    <scope>NUCLEOTIDE SEQUENCE [LARGE SCALE GENOMIC DNA]</scope>
    <source>
        <strain evidence="4">cv. G240</strain>
        <tissue evidence="3">Leaf</tissue>
    </source>
</reference>
<dbReference type="Proteomes" id="UP000593564">
    <property type="component" value="Unassembled WGS sequence"/>
</dbReference>
<keyword evidence="2" id="KW-0472">Membrane</keyword>
<feature type="compositionally biased region" description="Pro residues" evidence="1">
    <location>
        <begin position="23"/>
        <end position="33"/>
    </location>
</feature>
<evidence type="ECO:0000256" key="1">
    <source>
        <dbReference type="SAM" id="MobiDB-lite"/>
    </source>
</evidence>
<evidence type="ECO:0000256" key="2">
    <source>
        <dbReference type="SAM" id="Phobius"/>
    </source>
</evidence>
<sequence length="194" mass="21787">MHSLTSFSSTKPHIIIASLSNNNPPPPHTNPKPPLHRINTPNPSTTAAKHLQLKQKQQKQKQKQPSVAEIEKVIGAGIRNRARLCLIQSFRIQWESLRGLWKGSSGRLESGSLIGLRDLLTQLSLTDRLARYCCVFVGFPIPQQIALRILKDIRKNILLAVFQFVLPIWILSFLVASGIVKLPFSTPFLDDLIM</sequence>
<comment type="caution">
    <text evidence="3">The sequence shown here is derived from an EMBL/GenBank/DDBJ whole genome shotgun (WGS) entry which is preliminary data.</text>
</comment>
<proteinExistence type="predicted"/>
<keyword evidence="4" id="KW-1185">Reference proteome</keyword>
<feature type="transmembrane region" description="Helical" evidence="2">
    <location>
        <begin position="157"/>
        <end position="180"/>
    </location>
</feature>
<dbReference type="GO" id="GO:0009773">
    <property type="term" value="P:photosynthetic electron transport in photosystem I"/>
    <property type="evidence" value="ECO:0007669"/>
    <property type="project" value="InterPro"/>
</dbReference>
<gene>
    <name evidence="3" type="ORF">HYC85_023522</name>
</gene>
<keyword evidence="2" id="KW-1133">Transmembrane helix</keyword>
<evidence type="ECO:0000313" key="4">
    <source>
        <dbReference type="Proteomes" id="UP000593564"/>
    </source>
</evidence>
<keyword evidence="2" id="KW-0812">Transmembrane</keyword>
<reference evidence="4" key="1">
    <citation type="journal article" date="2020" name="Nat. Commun.">
        <title>Genome assembly of wild tea tree DASZ reveals pedigree and selection history of tea varieties.</title>
        <authorList>
            <person name="Zhang W."/>
            <person name="Zhang Y."/>
            <person name="Qiu H."/>
            <person name="Guo Y."/>
            <person name="Wan H."/>
            <person name="Zhang X."/>
            <person name="Scossa F."/>
            <person name="Alseekh S."/>
            <person name="Zhang Q."/>
            <person name="Wang P."/>
            <person name="Xu L."/>
            <person name="Schmidt M.H."/>
            <person name="Jia X."/>
            <person name="Li D."/>
            <person name="Zhu A."/>
            <person name="Guo F."/>
            <person name="Chen W."/>
            <person name="Ni D."/>
            <person name="Usadel B."/>
            <person name="Fernie A.R."/>
            <person name="Wen W."/>
        </authorList>
    </citation>
    <scope>NUCLEOTIDE SEQUENCE [LARGE SCALE GENOMIC DNA]</scope>
    <source>
        <strain evidence="4">cv. G240</strain>
    </source>
</reference>
<evidence type="ECO:0000313" key="3">
    <source>
        <dbReference type="EMBL" id="KAF5939263.1"/>
    </source>
</evidence>
<dbReference type="AlphaFoldDB" id="A0A7J7GET8"/>
<organism evidence="3 4">
    <name type="scientific">Camellia sinensis</name>
    <name type="common">Tea plant</name>
    <name type="synonym">Thea sinensis</name>
    <dbReference type="NCBI Taxonomy" id="4442"/>
    <lineage>
        <taxon>Eukaryota</taxon>
        <taxon>Viridiplantae</taxon>
        <taxon>Streptophyta</taxon>
        <taxon>Embryophyta</taxon>
        <taxon>Tracheophyta</taxon>
        <taxon>Spermatophyta</taxon>
        <taxon>Magnoliopsida</taxon>
        <taxon>eudicotyledons</taxon>
        <taxon>Gunneridae</taxon>
        <taxon>Pentapetalae</taxon>
        <taxon>asterids</taxon>
        <taxon>Ericales</taxon>
        <taxon>Theaceae</taxon>
        <taxon>Camellia</taxon>
    </lineage>
</organism>
<dbReference type="PANTHER" id="PTHR36340">
    <property type="entry name" value="NAD(P)H DEHYDROGENASE SUBUNIT CRR3, CHLOROPLASTIC-RELATED"/>
    <property type="match status" value="1"/>
</dbReference>
<name>A0A7J7GET8_CAMSI</name>
<dbReference type="GO" id="GO:0010598">
    <property type="term" value="C:NAD(P)H dehydrogenase complex (plastoquinone)"/>
    <property type="evidence" value="ECO:0007669"/>
    <property type="project" value="InterPro"/>
</dbReference>
<dbReference type="EMBL" id="JACBKZ010000011">
    <property type="protein sequence ID" value="KAF5939263.1"/>
    <property type="molecule type" value="Genomic_DNA"/>
</dbReference>
<dbReference type="GO" id="GO:0009535">
    <property type="term" value="C:chloroplast thylakoid membrane"/>
    <property type="evidence" value="ECO:0007669"/>
    <property type="project" value="InterPro"/>
</dbReference>
<protein>
    <submittedName>
        <fullName evidence="3">Uncharacterized protein</fullName>
    </submittedName>
</protein>
<accession>A0A7J7GET8</accession>